<evidence type="ECO:0000256" key="7">
    <source>
        <dbReference type="ARBA" id="ARBA00022989"/>
    </source>
</evidence>
<evidence type="ECO:0000256" key="3">
    <source>
        <dbReference type="ARBA" id="ARBA00022670"/>
    </source>
</evidence>
<gene>
    <name evidence="9 11" type="primary">lspA</name>
    <name evidence="11" type="ORF">ENV52_13600</name>
</gene>
<keyword evidence="3 9" id="KW-0645">Protease</keyword>
<accession>A0A7V6A675</accession>
<comment type="similarity">
    <text evidence="1 9 10">Belongs to the peptidase A8 family.</text>
</comment>
<feature type="transmembrane region" description="Helical" evidence="9">
    <location>
        <begin position="65"/>
        <end position="88"/>
    </location>
</feature>
<comment type="caution">
    <text evidence="11">The sequence shown here is derived from an EMBL/GenBank/DDBJ whole genome shotgun (WGS) entry which is preliminary data.</text>
</comment>
<dbReference type="GO" id="GO:0004190">
    <property type="term" value="F:aspartic-type endopeptidase activity"/>
    <property type="evidence" value="ECO:0007669"/>
    <property type="project" value="UniProtKB-UniRule"/>
</dbReference>
<dbReference type="EMBL" id="DTGR01000212">
    <property type="protein sequence ID" value="HHS30721.1"/>
    <property type="molecule type" value="Genomic_DNA"/>
</dbReference>
<evidence type="ECO:0000256" key="5">
    <source>
        <dbReference type="ARBA" id="ARBA00022750"/>
    </source>
</evidence>
<dbReference type="PANTHER" id="PTHR33695:SF1">
    <property type="entry name" value="LIPOPROTEIN SIGNAL PEPTIDASE"/>
    <property type="match status" value="1"/>
</dbReference>
<sequence>MSRKLLIFLVILVAGVALDQFTKFLVVRELAFGDQVPVITGFFNIVLTYNTGAAFGLFANLSMKFAWAFFIVSTSVVMAVVAFLWWRLPESQDLAAIGYSLIFTGAVGNLLDRLRLGKVVDFLDFHVGQWHWPAFNVADSLVCIGAGLLLWFILQEEQRQDVSNPV</sequence>
<feature type="active site" evidence="9">
    <location>
        <position position="121"/>
    </location>
</feature>
<name>A0A7V6A675_9BACT</name>
<evidence type="ECO:0000256" key="6">
    <source>
        <dbReference type="ARBA" id="ARBA00022801"/>
    </source>
</evidence>
<dbReference type="NCBIfam" id="TIGR00077">
    <property type="entry name" value="lspA"/>
    <property type="match status" value="1"/>
</dbReference>
<keyword evidence="6 9" id="KW-0378">Hydrolase</keyword>
<dbReference type="GO" id="GO:0005886">
    <property type="term" value="C:plasma membrane"/>
    <property type="evidence" value="ECO:0007669"/>
    <property type="project" value="UniProtKB-SubCell"/>
</dbReference>
<evidence type="ECO:0000256" key="10">
    <source>
        <dbReference type="RuleBase" id="RU004181"/>
    </source>
</evidence>
<keyword evidence="7 9" id="KW-1133">Transmembrane helix</keyword>
<feature type="transmembrane region" description="Helical" evidence="9">
    <location>
        <begin position="94"/>
        <end position="111"/>
    </location>
</feature>
<evidence type="ECO:0000256" key="8">
    <source>
        <dbReference type="ARBA" id="ARBA00023136"/>
    </source>
</evidence>
<dbReference type="PANTHER" id="PTHR33695">
    <property type="entry name" value="LIPOPROTEIN SIGNAL PEPTIDASE"/>
    <property type="match status" value="1"/>
</dbReference>
<feature type="transmembrane region" description="Helical" evidence="9">
    <location>
        <begin position="35"/>
        <end position="58"/>
    </location>
</feature>
<feature type="transmembrane region" description="Helical" evidence="9">
    <location>
        <begin position="132"/>
        <end position="154"/>
    </location>
</feature>
<evidence type="ECO:0000256" key="2">
    <source>
        <dbReference type="ARBA" id="ARBA00022475"/>
    </source>
</evidence>
<organism evidence="11">
    <name type="scientific">Desulfobacca acetoxidans</name>
    <dbReference type="NCBI Taxonomy" id="60893"/>
    <lineage>
        <taxon>Bacteria</taxon>
        <taxon>Pseudomonadati</taxon>
        <taxon>Thermodesulfobacteriota</taxon>
        <taxon>Desulfobaccia</taxon>
        <taxon>Desulfobaccales</taxon>
        <taxon>Desulfobaccaceae</taxon>
        <taxon>Desulfobacca</taxon>
    </lineage>
</organism>
<dbReference type="HAMAP" id="MF_00161">
    <property type="entry name" value="LspA"/>
    <property type="match status" value="1"/>
</dbReference>
<comment type="function">
    <text evidence="9">This protein specifically catalyzes the removal of signal peptides from prolipoproteins.</text>
</comment>
<comment type="catalytic activity">
    <reaction evidence="9">
        <text>Release of signal peptides from bacterial membrane prolipoproteins. Hydrolyzes -Xaa-Yaa-Zaa-|-(S,diacylglyceryl)Cys-, in which Xaa is hydrophobic (preferably Leu), and Yaa (Ala or Ser) and Zaa (Gly or Ala) have small, neutral side chains.</text>
        <dbReference type="EC" id="3.4.23.36"/>
    </reaction>
</comment>
<dbReference type="PRINTS" id="PR00781">
    <property type="entry name" value="LIPOSIGPTASE"/>
</dbReference>
<keyword evidence="8 9" id="KW-0472">Membrane</keyword>
<comment type="subcellular location">
    <subcellularLocation>
        <location evidence="9">Cell membrane</location>
        <topology evidence="9">Multi-pass membrane protein</topology>
    </subcellularLocation>
</comment>
<evidence type="ECO:0000313" key="11">
    <source>
        <dbReference type="EMBL" id="HHS30721.1"/>
    </source>
</evidence>
<dbReference type="AlphaFoldDB" id="A0A7V6A675"/>
<dbReference type="GO" id="GO:0006508">
    <property type="term" value="P:proteolysis"/>
    <property type="evidence" value="ECO:0007669"/>
    <property type="project" value="UniProtKB-KW"/>
</dbReference>
<keyword evidence="4 9" id="KW-0812">Transmembrane</keyword>
<dbReference type="Pfam" id="PF01252">
    <property type="entry name" value="Peptidase_A8"/>
    <property type="match status" value="1"/>
</dbReference>
<evidence type="ECO:0000256" key="4">
    <source>
        <dbReference type="ARBA" id="ARBA00022692"/>
    </source>
</evidence>
<feature type="active site" evidence="9">
    <location>
        <position position="139"/>
    </location>
</feature>
<dbReference type="UniPathway" id="UPA00665"/>
<comment type="pathway">
    <text evidence="9">Protein modification; lipoprotein biosynthesis (signal peptide cleavage).</text>
</comment>
<reference evidence="11" key="1">
    <citation type="journal article" date="2020" name="mSystems">
        <title>Genome- and Community-Level Interaction Insights into Carbon Utilization and Element Cycling Functions of Hydrothermarchaeota in Hydrothermal Sediment.</title>
        <authorList>
            <person name="Zhou Z."/>
            <person name="Liu Y."/>
            <person name="Xu W."/>
            <person name="Pan J."/>
            <person name="Luo Z.H."/>
            <person name="Li M."/>
        </authorList>
    </citation>
    <scope>NUCLEOTIDE SEQUENCE [LARGE SCALE GENOMIC DNA]</scope>
    <source>
        <strain evidence="11">SpSt-767</strain>
    </source>
</reference>
<keyword evidence="2 9" id="KW-1003">Cell membrane</keyword>
<protein>
    <recommendedName>
        <fullName evidence="9">Lipoprotein signal peptidase</fullName>
        <ecNumber evidence="9">3.4.23.36</ecNumber>
    </recommendedName>
    <alternativeName>
        <fullName evidence="9">Prolipoprotein signal peptidase</fullName>
    </alternativeName>
    <alternativeName>
        <fullName evidence="9">Signal peptidase II</fullName>
        <shortName evidence="9">SPase II</shortName>
    </alternativeName>
</protein>
<evidence type="ECO:0000256" key="9">
    <source>
        <dbReference type="HAMAP-Rule" id="MF_00161"/>
    </source>
</evidence>
<keyword evidence="5 9" id="KW-0064">Aspartyl protease</keyword>
<dbReference type="EC" id="3.4.23.36" evidence="9"/>
<evidence type="ECO:0000256" key="1">
    <source>
        <dbReference type="ARBA" id="ARBA00006139"/>
    </source>
</evidence>
<proteinExistence type="inferred from homology"/>
<dbReference type="InterPro" id="IPR001872">
    <property type="entry name" value="Peptidase_A8"/>
</dbReference>